<gene>
    <name evidence="1" type="ORF">COT80_04875</name>
</gene>
<accession>A0A2H0W3Y7</accession>
<comment type="caution">
    <text evidence="1">The sequence shown here is derived from an EMBL/GenBank/DDBJ whole genome shotgun (WGS) entry which is preliminary data.</text>
</comment>
<evidence type="ECO:0000313" key="2">
    <source>
        <dbReference type="Proteomes" id="UP000229056"/>
    </source>
</evidence>
<dbReference type="AlphaFoldDB" id="A0A2H0W3Y7"/>
<dbReference type="Proteomes" id="UP000229056">
    <property type="component" value="Unassembled WGS sequence"/>
</dbReference>
<dbReference type="EMBL" id="PEZY01000012">
    <property type="protein sequence ID" value="PIS06068.1"/>
    <property type="molecule type" value="Genomic_DNA"/>
</dbReference>
<reference evidence="2" key="1">
    <citation type="submission" date="2017-09" db="EMBL/GenBank/DDBJ databases">
        <title>Depth-based differentiation of microbial function through sediment-hosted aquifers and enrichment of novel symbionts in the deep terrestrial subsurface.</title>
        <authorList>
            <person name="Probst A.J."/>
            <person name="Ladd B."/>
            <person name="Jarett J.K."/>
            <person name="Geller-Mcgrath D.E."/>
            <person name="Sieber C.M.K."/>
            <person name="Emerson J.B."/>
            <person name="Anantharaman K."/>
            <person name="Thomas B.C."/>
            <person name="Malmstrom R."/>
            <person name="Stieglmeier M."/>
            <person name="Klingl A."/>
            <person name="Woyke T."/>
            <person name="Ryan C.M."/>
            <person name="Banfield J.F."/>
        </authorList>
    </citation>
    <scope>NUCLEOTIDE SEQUENCE [LARGE SCALE GENOMIC DNA]</scope>
</reference>
<name>A0A2H0W3Y7_9BACT</name>
<protein>
    <submittedName>
        <fullName evidence="1">Uncharacterized protein</fullName>
    </submittedName>
</protein>
<organism evidence="1 2">
    <name type="scientific">Candidatus Buchananbacteria bacterium CG10_big_fil_rev_8_21_14_0_10_33_19</name>
    <dbReference type="NCBI Taxonomy" id="1974525"/>
    <lineage>
        <taxon>Bacteria</taxon>
        <taxon>Candidatus Buchananiibacteriota</taxon>
    </lineage>
</organism>
<sequence>MIKITGQRIIYHGEVFINPERLEEPYQALTSLVVFELGYGGRITEVAAVDGQISIAVLTKILQCVDTTVFSGSEAEMNVLLEFLSYYVAILKNRDSPRLKESVFKALVGTNNLLLANFGCILHAETEIFIALAAWAGLDSMSKINLAIDLVYHYHHGVNGLRAFIEVIQYMKELDYSFEEACEGLYHVTGEGAV</sequence>
<proteinExistence type="predicted"/>
<evidence type="ECO:0000313" key="1">
    <source>
        <dbReference type="EMBL" id="PIS06068.1"/>
    </source>
</evidence>